<reference evidence="16" key="1">
    <citation type="submission" date="2021-04" db="EMBL/GenBank/DDBJ databases">
        <authorList>
            <person name="Postec A."/>
        </authorList>
    </citation>
    <scope>NUCLEOTIDE SEQUENCE</scope>
    <source>
        <strain evidence="16">F1F22</strain>
    </source>
</reference>
<dbReference type="InterPro" id="IPR004549">
    <property type="entry name" value="Acetyl_CoA_COase_biotin_COase"/>
</dbReference>
<keyword evidence="5 13" id="KW-0436">Ligase</keyword>
<evidence type="ECO:0000256" key="4">
    <source>
        <dbReference type="ARBA" id="ARBA00013263"/>
    </source>
</evidence>
<evidence type="ECO:0000256" key="5">
    <source>
        <dbReference type="ARBA" id="ARBA00022598"/>
    </source>
</evidence>
<protein>
    <recommendedName>
        <fullName evidence="4 13">Biotin carboxylase</fullName>
        <ecNumber evidence="4 13">6.3.4.14</ecNumber>
    </recommendedName>
    <alternativeName>
        <fullName evidence="13">Acetyl-coenzyme A carboxylase biotin carboxylase subunit A</fullName>
    </alternativeName>
</protein>
<dbReference type="PROSITE" id="PS00867">
    <property type="entry name" value="CPSASE_2"/>
    <property type="match status" value="1"/>
</dbReference>
<dbReference type="AlphaFoldDB" id="A0AAX3BD52"/>
<feature type="domain" description="ATP-grasp" evidence="14">
    <location>
        <begin position="120"/>
        <end position="317"/>
    </location>
</feature>
<dbReference type="InterPro" id="IPR011761">
    <property type="entry name" value="ATP-grasp"/>
</dbReference>
<reference evidence="16" key="2">
    <citation type="submission" date="2022-06" db="EMBL/GenBank/DDBJ databases">
        <title>Thermospira aquatica gen. nov., sp. nov.</title>
        <authorList>
            <person name="Ben Ali Gam Z."/>
            <person name="Labat M."/>
        </authorList>
    </citation>
    <scope>NUCLEOTIDE SEQUENCE</scope>
    <source>
        <strain evidence="16">F1F22</strain>
    </source>
</reference>
<keyword evidence="9" id="KW-0460">Magnesium</keyword>
<evidence type="ECO:0000259" key="15">
    <source>
        <dbReference type="PROSITE" id="PS50979"/>
    </source>
</evidence>
<comment type="subunit">
    <text evidence="3 13">Acetyl-CoA carboxylase is a heterohexamer of biotin carboxyl carrier protein, biotin carboxylase and the two subunits of carboxyl transferase in a 2:2 complex.</text>
</comment>
<comment type="pathway">
    <text evidence="2 13">Lipid metabolism; malonyl-CoA biosynthesis; malonyl-CoA from acetyl-CoA: step 1/1.</text>
</comment>
<evidence type="ECO:0000256" key="1">
    <source>
        <dbReference type="ARBA" id="ARBA00003761"/>
    </source>
</evidence>
<dbReference type="SMART" id="SM00878">
    <property type="entry name" value="Biotin_carb_C"/>
    <property type="match status" value="1"/>
</dbReference>
<evidence type="ECO:0000313" key="16">
    <source>
        <dbReference type="EMBL" id="URA10038.1"/>
    </source>
</evidence>
<evidence type="ECO:0000256" key="8">
    <source>
        <dbReference type="ARBA" id="ARBA00022840"/>
    </source>
</evidence>
<dbReference type="FunFam" id="3.40.50.20:FF:000010">
    <property type="entry name" value="Propionyl-CoA carboxylase subunit alpha"/>
    <property type="match status" value="1"/>
</dbReference>
<dbReference type="GO" id="GO:0004075">
    <property type="term" value="F:biotin carboxylase activity"/>
    <property type="evidence" value="ECO:0007669"/>
    <property type="project" value="UniProtKB-EC"/>
</dbReference>
<dbReference type="EC" id="6.3.4.14" evidence="4 13"/>
<keyword evidence="8 12" id="KW-0067">ATP-binding</keyword>
<keyword evidence="13" id="KW-0275">Fatty acid biosynthesis</keyword>
<keyword evidence="13" id="KW-0444">Lipid biosynthesis</keyword>
<dbReference type="EMBL" id="CP073355">
    <property type="protein sequence ID" value="URA10038.1"/>
    <property type="molecule type" value="Genomic_DNA"/>
</dbReference>
<evidence type="ECO:0000256" key="12">
    <source>
        <dbReference type="PROSITE-ProRule" id="PRU00409"/>
    </source>
</evidence>
<keyword evidence="13" id="KW-0276">Fatty acid metabolism</keyword>
<dbReference type="InterPro" id="IPR011764">
    <property type="entry name" value="Biotin_carboxylation_dom"/>
</dbReference>
<dbReference type="SUPFAM" id="SSF56059">
    <property type="entry name" value="Glutathione synthetase ATP-binding domain-like"/>
    <property type="match status" value="1"/>
</dbReference>
<evidence type="ECO:0000256" key="9">
    <source>
        <dbReference type="ARBA" id="ARBA00022842"/>
    </source>
</evidence>
<proteinExistence type="predicted"/>
<name>A0AAX3BD52_9SPIR</name>
<keyword evidence="6" id="KW-0479">Metal-binding</keyword>
<keyword evidence="13" id="KW-0443">Lipid metabolism</keyword>
<dbReference type="GO" id="GO:0006633">
    <property type="term" value="P:fatty acid biosynthetic process"/>
    <property type="evidence" value="ECO:0007669"/>
    <property type="project" value="UniProtKB-KW"/>
</dbReference>
<evidence type="ECO:0000259" key="14">
    <source>
        <dbReference type="PROSITE" id="PS50975"/>
    </source>
</evidence>
<evidence type="ECO:0000256" key="3">
    <source>
        <dbReference type="ARBA" id="ARBA00011750"/>
    </source>
</evidence>
<dbReference type="NCBIfam" id="TIGR00514">
    <property type="entry name" value="accC"/>
    <property type="match status" value="1"/>
</dbReference>
<evidence type="ECO:0000256" key="10">
    <source>
        <dbReference type="ARBA" id="ARBA00023267"/>
    </source>
</evidence>
<dbReference type="PROSITE" id="PS50975">
    <property type="entry name" value="ATP_GRASP"/>
    <property type="match status" value="1"/>
</dbReference>
<keyword evidence="17" id="KW-1185">Reference proteome</keyword>
<dbReference type="InterPro" id="IPR051602">
    <property type="entry name" value="ACC_Biotin_Carboxylase"/>
</dbReference>
<comment type="catalytic activity">
    <reaction evidence="11 13">
        <text>N(6)-biotinyl-L-lysyl-[protein] + hydrogencarbonate + ATP = N(6)-carboxybiotinyl-L-lysyl-[protein] + ADP + phosphate + H(+)</text>
        <dbReference type="Rhea" id="RHEA:13501"/>
        <dbReference type="Rhea" id="RHEA-COMP:10505"/>
        <dbReference type="Rhea" id="RHEA-COMP:10506"/>
        <dbReference type="ChEBI" id="CHEBI:15378"/>
        <dbReference type="ChEBI" id="CHEBI:17544"/>
        <dbReference type="ChEBI" id="CHEBI:30616"/>
        <dbReference type="ChEBI" id="CHEBI:43474"/>
        <dbReference type="ChEBI" id="CHEBI:83144"/>
        <dbReference type="ChEBI" id="CHEBI:83145"/>
        <dbReference type="ChEBI" id="CHEBI:456216"/>
        <dbReference type="EC" id="6.3.4.14"/>
    </reaction>
</comment>
<dbReference type="Proteomes" id="UP001056539">
    <property type="component" value="Chromosome"/>
</dbReference>
<keyword evidence="10 13" id="KW-0092">Biotin</keyword>
<dbReference type="PANTHER" id="PTHR48095:SF2">
    <property type="entry name" value="BIOTIN CARBOXYLASE, CHLOROPLASTIC"/>
    <property type="match status" value="1"/>
</dbReference>
<dbReference type="PANTHER" id="PTHR48095">
    <property type="entry name" value="PYRUVATE CARBOXYLASE SUBUNIT A"/>
    <property type="match status" value="1"/>
</dbReference>
<dbReference type="InterPro" id="IPR005479">
    <property type="entry name" value="CPAse_ATP-bd"/>
</dbReference>
<comment type="function">
    <text evidence="1 13">This protein is a component of the acetyl coenzyme A carboxylase complex; first, biotin carboxylase catalyzes the carboxylation of the carrier protein and then the transcarboxylase transfers the carboxyl group to form malonyl-CoA.</text>
</comment>
<keyword evidence="7 12" id="KW-0547">Nucleotide-binding</keyword>
<evidence type="ECO:0000256" key="2">
    <source>
        <dbReference type="ARBA" id="ARBA00004956"/>
    </source>
</evidence>
<sequence length="447" mass="49629">MINKILVTNRGEIAVRVIRAAKELGLKTVAIHSEVDKDSLHTKLADQDVCIGPALSKDSYLNIPAIISAAEITGADAVHPGYGFLSENSKFARICADHNLVFIGPSGDVMDKLGDKATARKTMSEAGVPITPGTGIIKDVAEALKFAHEVGYPVIVKATAGGGGKGMRVAWSDDELSSIFPIAQAEAQTAFGNPDVYVEKYLQNPRHIEIQFIADKHGNVAALFERDCSIQRRHQKLIEEAPSPALPEEIREKMVEAVRRGAAHAGYFGAGTMEFLYDEEAKQFYFMEVNARIQVEHPVTELITGVDLVKEQIRVAMGEKLSFTQEDLKIYGHAIECRINAEDPYMNFMPVPGKIVDLHFPGGPGIRIDSHIYAGYEIPKYYDSLVAKVLAWGRNREEAIARMRRLLDELRIEGIKTTAPFHRQMMDHPDFIRGAYSTKFMENFKMK</sequence>
<dbReference type="InterPro" id="IPR011054">
    <property type="entry name" value="Rudment_hybrid_motif"/>
</dbReference>
<evidence type="ECO:0000256" key="13">
    <source>
        <dbReference type="RuleBase" id="RU365063"/>
    </source>
</evidence>
<dbReference type="PROSITE" id="PS50979">
    <property type="entry name" value="BC"/>
    <property type="match status" value="1"/>
</dbReference>
<gene>
    <name evidence="16" type="primary">accC</name>
    <name evidence="16" type="ORF">KDW03_11230</name>
</gene>
<dbReference type="Pfam" id="PF02786">
    <property type="entry name" value="CPSase_L_D2"/>
    <property type="match status" value="1"/>
</dbReference>
<evidence type="ECO:0000313" key="17">
    <source>
        <dbReference type="Proteomes" id="UP001056539"/>
    </source>
</evidence>
<dbReference type="GO" id="GO:0005524">
    <property type="term" value="F:ATP binding"/>
    <property type="evidence" value="ECO:0007669"/>
    <property type="project" value="UniProtKB-UniRule"/>
</dbReference>
<dbReference type="InterPro" id="IPR005481">
    <property type="entry name" value="BC-like_N"/>
</dbReference>
<dbReference type="PROSITE" id="PS00866">
    <property type="entry name" value="CPSASE_1"/>
    <property type="match status" value="1"/>
</dbReference>
<dbReference type="NCBIfam" id="NF006367">
    <property type="entry name" value="PRK08591.1"/>
    <property type="match status" value="1"/>
</dbReference>
<dbReference type="KEGG" id="taqu:KDW03_11230"/>
<evidence type="ECO:0000256" key="11">
    <source>
        <dbReference type="ARBA" id="ARBA00048600"/>
    </source>
</evidence>
<dbReference type="Pfam" id="PF00289">
    <property type="entry name" value="Biotin_carb_N"/>
    <property type="match status" value="1"/>
</dbReference>
<dbReference type="Gene3D" id="3.30.470.20">
    <property type="entry name" value="ATP-grasp fold, B domain"/>
    <property type="match status" value="1"/>
</dbReference>
<organism evidence="16 17">
    <name type="scientific">Thermospira aquatica</name>
    <dbReference type="NCBI Taxonomy" id="2828656"/>
    <lineage>
        <taxon>Bacteria</taxon>
        <taxon>Pseudomonadati</taxon>
        <taxon>Spirochaetota</taxon>
        <taxon>Spirochaetia</taxon>
        <taxon>Brevinematales</taxon>
        <taxon>Thermospiraceae</taxon>
        <taxon>Thermospira</taxon>
    </lineage>
</organism>
<dbReference type="SUPFAM" id="SSF52440">
    <property type="entry name" value="PreATP-grasp domain"/>
    <property type="match status" value="1"/>
</dbReference>
<dbReference type="Pfam" id="PF02785">
    <property type="entry name" value="Biotin_carb_C"/>
    <property type="match status" value="1"/>
</dbReference>
<dbReference type="InterPro" id="IPR005482">
    <property type="entry name" value="Biotin_COase_C"/>
</dbReference>
<feature type="domain" description="Biotin carboxylation" evidence="15">
    <location>
        <begin position="1"/>
        <end position="446"/>
    </location>
</feature>
<dbReference type="InterPro" id="IPR016185">
    <property type="entry name" value="PreATP-grasp_dom_sf"/>
</dbReference>
<dbReference type="GO" id="GO:0046872">
    <property type="term" value="F:metal ion binding"/>
    <property type="evidence" value="ECO:0007669"/>
    <property type="project" value="UniProtKB-KW"/>
</dbReference>
<evidence type="ECO:0000256" key="6">
    <source>
        <dbReference type="ARBA" id="ARBA00022723"/>
    </source>
</evidence>
<dbReference type="SUPFAM" id="SSF51246">
    <property type="entry name" value="Rudiment single hybrid motif"/>
    <property type="match status" value="1"/>
</dbReference>
<evidence type="ECO:0000256" key="7">
    <source>
        <dbReference type="ARBA" id="ARBA00022741"/>
    </source>
</evidence>
<dbReference type="RefSeq" id="WP_271435169.1">
    <property type="nucleotide sequence ID" value="NZ_CP073355.1"/>
</dbReference>
<dbReference type="FunFam" id="3.30.1490.20:FF:000018">
    <property type="entry name" value="Biotin carboxylase"/>
    <property type="match status" value="1"/>
</dbReference>
<accession>A0AAX3BD52</accession>